<feature type="domain" description="DUF4955" evidence="3">
    <location>
        <begin position="369"/>
        <end position="514"/>
    </location>
</feature>
<comment type="caution">
    <text evidence="4">The sequence shown here is derived from an EMBL/GenBank/DDBJ whole genome shotgun (WGS) entry which is preliminary data.</text>
</comment>
<keyword evidence="1" id="KW-0732">Signal</keyword>
<accession>A0ABV5FF99</accession>
<proteinExistence type="predicted"/>
<protein>
    <submittedName>
        <fullName evidence="4">DUF4955 domain-containing protein</fullName>
    </submittedName>
</protein>
<dbReference type="RefSeq" id="WP_379862351.1">
    <property type="nucleotide sequence ID" value="NZ_JBHMFC010000103.1"/>
</dbReference>
<dbReference type="Pfam" id="PF12708">
    <property type="entry name" value="Pect-lyase_RHGA_epim"/>
    <property type="match status" value="1"/>
</dbReference>
<gene>
    <name evidence="4" type="ORF">ACFFU9_15305</name>
</gene>
<organism evidence="4 5">
    <name type="scientific">Mariniflexile ostreae</name>
    <dbReference type="NCBI Taxonomy" id="1520892"/>
    <lineage>
        <taxon>Bacteria</taxon>
        <taxon>Pseudomonadati</taxon>
        <taxon>Bacteroidota</taxon>
        <taxon>Flavobacteriia</taxon>
        <taxon>Flavobacteriales</taxon>
        <taxon>Flavobacteriaceae</taxon>
        <taxon>Mariniflexile</taxon>
    </lineage>
</organism>
<evidence type="ECO:0000259" key="3">
    <source>
        <dbReference type="Pfam" id="PF16315"/>
    </source>
</evidence>
<feature type="domain" description="Rhamnogalacturonase A/B/Epimerase-like pectate lyase" evidence="2">
    <location>
        <begin position="64"/>
        <end position="133"/>
    </location>
</feature>
<dbReference type="Gene3D" id="2.160.20.10">
    <property type="entry name" value="Single-stranded right-handed beta-helix, Pectin lyase-like"/>
    <property type="match status" value="1"/>
</dbReference>
<name>A0ABV5FF99_9FLAO</name>
<dbReference type="Pfam" id="PF16315">
    <property type="entry name" value="DUF4955"/>
    <property type="match status" value="1"/>
</dbReference>
<sequence length="518" mass="57442">MKYIRLILAFTIFVIMGAKAQNSAVWEDFKISKKIGKEAVLPDFSYAGYKYSEVEIPLVNYKVFNVLDFGAIPDDTISDKNALIKAIVAATENKSGIIYFPKGKYYINTGDDELTPIKISTSNIVFRGEGTGKEGTILFFDKDLLPKNPKKLYSVPNMIEATSEGRNGKLANVIADAKRETFSLKISDASKIEKGDWVILQVSNNSKDLIEYDVQPLVIEPEWTSILDNGVVVNERHQVKSVNGNTITFFEPIHYDVQAKHNWEIFSFAHIEGIGFENIVFEGNWTKEFVHHRSAQDDGGWSILSITKSVNSWVRDCRFVNISNAITFKASAASTALNITIEGKTGHSAVSAAGGSTGILIANVNDLAGMHHASGVGGGSTTGTVVWRSKHPAHTSFESHASQPRCTLFDNVEGGFFLGRAGGASKNLPNHGRYLVLWNYKETDEAEINFEFLSSKTNFWKFVPPIIVGFHGSGTTFKTKEIQILESLGTRVLPDSLFEEQLKLRLGKLPKWIQVMER</sequence>
<feature type="chain" id="PRO_5046083490" evidence="1">
    <location>
        <begin position="21"/>
        <end position="518"/>
    </location>
</feature>
<dbReference type="EMBL" id="JBHMFC010000103">
    <property type="protein sequence ID" value="MFB9058110.1"/>
    <property type="molecule type" value="Genomic_DNA"/>
</dbReference>
<evidence type="ECO:0000313" key="4">
    <source>
        <dbReference type="EMBL" id="MFB9058110.1"/>
    </source>
</evidence>
<dbReference type="Proteomes" id="UP001589585">
    <property type="component" value="Unassembled WGS sequence"/>
</dbReference>
<evidence type="ECO:0000313" key="5">
    <source>
        <dbReference type="Proteomes" id="UP001589585"/>
    </source>
</evidence>
<feature type="signal peptide" evidence="1">
    <location>
        <begin position="1"/>
        <end position="20"/>
    </location>
</feature>
<dbReference type="InterPro" id="IPR011050">
    <property type="entry name" value="Pectin_lyase_fold/virulence"/>
</dbReference>
<evidence type="ECO:0000259" key="2">
    <source>
        <dbReference type="Pfam" id="PF12708"/>
    </source>
</evidence>
<reference evidence="4 5" key="1">
    <citation type="submission" date="2024-09" db="EMBL/GenBank/DDBJ databases">
        <authorList>
            <person name="Sun Q."/>
            <person name="Mori K."/>
        </authorList>
    </citation>
    <scope>NUCLEOTIDE SEQUENCE [LARGE SCALE GENOMIC DNA]</scope>
    <source>
        <strain evidence="4 5">CECT 8622</strain>
    </source>
</reference>
<dbReference type="InterPro" id="IPR012334">
    <property type="entry name" value="Pectin_lyas_fold"/>
</dbReference>
<dbReference type="SUPFAM" id="SSF51126">
    <property type="entry name" value="Pectin lyase-like"/>
    <property type="match status" value="1"/>
</dbReference>
<dbReference type="InterPro" id="IPR032532">
    <property type="entry name" value="DUF4955"/>
</dbReference>
<evidence type="ECO:0000256" key="1">
    <source>
        <dbReference type="SAM" id="SignalP"/>
    </source>
</evidence>
<keyword evidence="5" id="KW-1185">Reference proteome</keyword>
<dbReference type="InterPro" id="IPR024535">
    <property type="entry name" value="RHGA/B-epi-like_pectate_lyase"/>
</dbReference>